<name>A0A949ND55_9FIRM</name>
<evidence type="ECO:0000313" key="1">
    <source>
        <dbReference type="EMBL" id="MBU9739472.1"/>
    </source>
</evidence>
<accession>A0A949ND55</accession>
<organism evidence="1 2">
    <name type="scientific">Diplocloster agilis</name>
    <dbReference type="NCBI Taxonomy" id="2850323"/>
    <lineage>
        <taxon>Bacteria</taxon>
        <taxon>Bacillati</taxon>
        <taxon>Bacillota</taxon>
        <taxon>Clostridia</taxon>
        <taxon>Lachnospirales</taxon>
        <taxon>Lachnospiraceae</taxon>
        <taxon>Diplocloster</taxon>
    </lineage>
</organism>
<dbReference type="AlphaFoldDB" id="A0A949ND55"/>
<keyword evidence="2" id="KW-1185">Reference proteome</keyword>
<sequence length="65" mass="7107">MGTTYKPKKGGKASADATVLPVGSVGASDREDGKGRHWRPAPLGERNALLMARLSKVLLHYFWQK</sequence>
<gene>
    <name evidence="1" type="ORF">KTH89_23335</name>
</gene>
<proteinExistence type="predicted"/>
<protein>
    <submittedName>
        <fullName evidence="1">Uncharacterized protein</fullName>
    </submittedName>
</protein>
<reference evidence="1" key="1">
    <citation type="submission" date="2021-06" db="EMBL/GenBank/DDBJ databases">
        <title>Description of novel taxa of the family Lachnospiraceae.</title>
        <authorList>
            <person name="Chaplin A.V."/>
            <person name="Sokolova S.R."/>
            <person name="Pikina A.P."/>
            <person name="Korzhanova M."/>
            <person name="Belova V."/>
            <person name="Korostin D."/>
            <person name="Efimov B.A."/>
        </authorList>
    </citation>
    <scope>NUCLEOTIDE SEQUENCE</scope>
    <source>
        <strain evidence="1">ASD5720</strain>
    </source>
</reference>
<comment type="caution">
    <text evidence="1">The sequence shown here is derived from an EMBL/GenBank/DDBJ whole genome shotgun (WGS) entry which is preliminary data.</text>
</comment>
<dbReference type="Proteomes" id="UP000712157">
    <property type="component" value="Unassembled WGS sequence"/>
</dbReference>
<dbReference type="EMBL" id="JAHQCW010000061">
    <property type="protein sequence ID" value="MBU9739472.1"/>
    <property type="molecule type" value="Genomic_DNA"/>
</dbReference>
<evidence type="ECO:0000313" key="2">
    <source>
        <dbReference type="Proteomes" id="UP000712157"/>
    </source>
</evidence>